<protein>
    <submittedName>
        <fullName evidence="2">Uncharacterized protein</fullName>
    </submittedName>
</protein>
<evidence type="ECO:0000256" key="1">
    <source>
        <dbReference type="SAM" id="MobiDB-lite"/>
    </source>
</evidence>
<proteinExistence type="predicted"/>
<dbReference type="AlphaFoldDB" id="A0A4S8M9C4"/>
<feature type="region of interest" description="Disordered" evidence="1">
    <location>
        <begin position="141"/>
        <end position="174"/>
    </location>
</feature>
<evidence type="ECO:0000313" key="3">
    <source>
        <dbReference type="Proteomes" id="UP000297245"/>
    </source>
</evidence>
<keyword evidence="3" id="KW-1185">Reference proteome</keyword>
<feature type="compositionally biased region" description="Low complexity" evidence="1">
    <location>
        <begin position="145"/>
        <end position="160"/>
    </location>
</feature>
<gene>
    <name evidence="2" type="ORF">K435DRAFT_514483</name>
</gene>
<dbReference type="EMBL" id="ML179126">
    <property type="protein sequence ID" value="THU98996.1"/>
    <property type="molecule type" value="Genomic_DNA"/>
</dbReference>
<dbReference type="Proteomes" id="UP000297245">
    <property type="component" value="Unassembled WGS sequence"/>
</dbReference>
<organism evidence="2 3">
    <name type="scientific">Dendrothele bispora (strain CBS 962.96)</name>
    <dbReference type="NCBI Taxonomy" id="1314807"/>
    <lineage>
        <taxon>Eukaryota</taxon>
        <taxon>Fungi</taxon>
        <taxon>Dikarya</taxon>
        <taxon>Basidiomycota</taxon>
        <taxon>Agaricomycotina</taxon>
        <taxon>Agaricomycetes</taxon>
        <taxon>Agaricomycetidae</taxon>
        <taxon>Agaricales</taxon>
        <taxon>Agaricales incertae sedis</taxon>
        <taxon>Dendrothele</taxon>
    </lineage>
</organism>
<evidence type="ECO:0000313" key="2">
    <source>
        <dbReference type="EMBL" id="THU98996.1"/>
    </source>
</evidence>
<feature type="compositionally biased region" description="Acidic residues" evidence="1">
    <location>
        <begin position="60"/>
        <end position="84"/>
    </location>
</feature>
<accession>A0A4S8M9C4</accession>
<reference evidence="2 3" key="1">
    <citation type="journal article" date="2019" name="Nat. Ecol. Evol.">
        <title>Megaphylogeny resolves global patterns of mushroom evolution.</title>
        <authorList>
            <person name="Varga T."/>
            <person name="Krizsan K."/>
            <person name="Foldi C."/>
            <person name="Dima B."/>
            <person name="Sanchez-Garcia M."/>
            <person name="Sanchez-Ramirez S."/>
            <person name="Szollosi G.J."/>
            <person name="Szarkandi J.G."/>
            <person name="Papp V."/>
            <person name="Albert L."/>
            <person name="Andreopoulos W."/>
            <person name="Angelini C."/>
            <person name="Antonin V."/>
            <person name="Barry K.W."/>
            <person name="Bougher N.L."/>
            <person name="Buchanan P."/>
            <person name="Buyck B."/>
            <person name="Bense V."/>
            <person name="Catcheside P."/>
            <person name="Chovatia M."/>
            <person name="Cooper J."/>
            <person name="Damon W."/>
            <person name="Desjardin D."/>
            <person name="Finy P."/>
            <person name="Geml J."/>
            <person name="Haridas S."/>
            <person name="Hughes K."/>
            <person name="Justo A."/>
            <person name="Karasinski D."/>
            <person name="Kautmanova I."/>
            <person name="Kiss B."/>
            <person name="Kocsube S."/>
            <person name="Kotiranta H."/>
            <person name="LaButti K.M."/>
            <person name="Lechner B.E."/>
            <person name="Liimatainen K."/>
            <person name="Lipzen A."/>
            <person name="Lukacs Z."/>
            <person name="Mihaltcheva S."/>
            <person name="Morgado L.N."/>
            <person name="Niskanen T."/>
            <person name="Noordeloos M.E."/>
            <person name="Ohm R.A."/>
            <person name="Ortiz-Santana B."/>
            <person name="Ovrebo C."/>
            <person name="Racz N."/>
            <person name="Riley R."/>
            <person name="Savchenko A."/>
            <person name="Shiryaev A."/>
            <person name="Soop K."/>
            <person name="Spirin V."/>
            <person name="Szebenyi C."/>
            <person name="Tomsovsky M."/>
            <person name="Tulloss R.E."/>
            <person name="Uehling J."/>
            <person name="Grigoriev I.V."/>
            <person name="Vagvolgyi C."/>
            <person name="Papp T."/>
            <person name="Martin F.M."/>
            <person name="Miettinen O."/>
            <person name="Hibbett D.S."/>
            <person name="Nagy L.G."/>
        </authorList>
    </citation>
    <scope>NUCLEOTIDE SEQUENCE [LARGE SCALE GENOMIC DNA]</scope>
    <source>
        <strain evidence="2 3">CBS 962.96</strain>
    </source>
</reference>
<name>A0A4S8M9C4_DENBC</name>
<sequence length="174" mass="19317">MNSSTLWGTSFGEPSQIRPLFLADKVDFSQESLFSLGPLPAFSRLSMGVFPPRPISPENDPIDYESDEEDQNPNDGHDSEEDDSFAPLPSLSFQARSKSRMSILFDPSKFEMKAEEPEQSTLTGEFKDFLSELDTALDFNFSLGNTDSNPKSNSPSDSPTRSFAEELSSLSVHF</sequence>
<feature type="region of interest" description="Disordered" evidence="1">
    <location>
        <begin position="47"/>
        <end position="91"/>
    </location>
</feature>